<keyword evidence="10" id="KW-0966">Cell projection</keyword>
<keyword evidence="3" id="KW-0813">Transport</keyword>
<reference evidence="10" key="1">
    <citation type="submission" date="2019-04" db="EMBL/GenBank/DDBJ databases">
        <title>Evolution of Biomass-Degrading Anaerobic Consortia Revealed by Metagenomics.</title>
        <authorList>
            <person name="Peng X."/>
        </authorList>
    </citation>
    <scope>NUCLEOTIDE SEQUENCE</scope>
    <source>
        <strain evidence="10">SIG551</strain>
    </source>
</reference>
<keyword evidence="4" id="KW-1005">Bacterial flagellum biogenesis</keyword>
<sequence>MPNVIKASQYTHSGVREVKLSELASSQRHGEPAGVSAVRGDGSRSQEAILQEALEQAKSIVENARSYTMNQLRESTAQMNEEASRIKTAGYQEGFSRGSAEGFEKGHGEGYEKGYEQGLREGHEAGIRELREQSDRQREEITRLIEDLEQSKRQILEEFRSGIEALSMQIARKVLHREVSEGIAVPAIVSGVLEEYHDQEWACIHVSSRVAELLQADPQLMERLQSVSKNLRIVPLASLKDSDCRIDLPDRQLDAGVETQLNEISYELHL</sequence>
<dbReference type="EMBL" id="SVNY01000002">
    <property type="protein sequence ID" value="MBE6832637.1"/>
    <property type="molecule type" value="Genomic_DNA"/>
</dbReference>
<evidence type="ECO:0000256" key="5">
    <source>
        <dbReference type="ARBA" id="ARBA00022927"/>
    </source>
</evidence>
<accession>A0A928Q4C3</accession>
<evidence type="ECO:0000313" key="10">
    <source>
        <dbReference type="EMBL" id="MBE6832637.1"/>
    </source>
</evidence>
<comment type="caution">
    <text evidence="10">The sequence shown here is derived from an EMBL/GenBank/DDBJ whole genome shotgun (WGS) entry which is preliminary data.</text>
</comment>
<evidence type="ECO:0000259" key="9">
    <source>
        <dbReference type="Pfam" id="PF02108"/>
    </source>
</evidence>
<evidence type="ECO:0000256" key="6">
    <source>
        <dbReference type="ARBA" id="ARBA00023225"/>
    </source>
</evidence>
<dbReference type="PANTHER" id="PTHR34982">
    <property type="entry name" value="YOP PROTEINS TRANSLOCATION PROTEIN L"/>
    <property type="match status" value="1"/>
</dbReference>
<dbReference type="PANTHER" id="PTHR34982:SF1">
    <property type="entry name" value="FLAGELLAR ASSEMBLY PROTEIN FLIH"/>
    <property type="match status" value="1"/>
</dbReference>
<dbReference type="GO" id="GO:0015031">
    <property type="term" value="P:protein transport"/>
    <property type="evidence" value="ECO:0007669"/>
    <property type="project" value="UniProtKB-KW"/>
</dbReference>
<gene>
    <name evidence="10" type="ORF">E7512_03500</name>
</gene>
<keyword evidence="10" id="KW-0969">Cilium</keyword>
<protein>
    <submittedName>
        <fullName evidence="10">Flagellar assembly protein FliH</fullName>
    </submittedName>
</protein>
<dbReference type="GO" id="GO:0005829">
    <property type="term" value="C:cytosol"/>
    <property type="evidence" value="ECO:0007669"/>
    <property type="project" value="TreeGrafter"/>
</dbReference>
<dbReference type="Pfam" id="PF02108">
    <property type="entry name" value="FliH"/>
    <property type="match status" value="1"/>
</dbReference>
<evidence type="ECO:0000256" key="3">
    <source>
        <dbReference type="ARBA" id="ARBA00022448"/>
    </source>
</evidence>
<evidence type="ECO:0000256" key="7">
    <source>
        <dbReference type="SAM" id="Coils"/>
    </source>
</evidence>
<evidence type="ECO:0000313" key="11">
    <source>
        <dbReference type="Proteomes" id="UP000754750"/>
    </source>
</evidence>
<dbReference type="Proteomes" id="UP000754750">
    <property type="component" value="Unassembled WGS sequence"/>
</dbReference>
<feature type="region of interest" description="Disordered" evidence="8">
    <location>
        <begin position="22"/>
        <end position="44"/>
    </location>
</feature>
<evidence type="ECO:0000256" key="1">
    <source>
        <dbReference type="ARBA" id="ARBA00003041"/>
    </source>
</evidence>
<feature type="domain" description="Flagellar assembly protein FliH/Type III secretion system HrpE" evidence="9">
    <location>
        <begin position="137"/>
        <end position="264"/>
    </location>
</feature>
<evidence type="ECO:0000256" key="4">
    <source>
        <dbReference type="ARBA" id="ARBA00022795"/>
    </source>
</evidence>
<proteinExistence type="inferred from homology"/>
<keyword evidence="7" id="KW-0175">Coiled coil</keyword>
<comment type="similarity">
    <text evidence="2">Belongs to the FliH family.</text>
</comment>
<name>A0A928Q4C3_9FIRM</name>
<organism evidence="10 11">
    <name type="scientific">Faecalispora sporosphaeroides</name>
    <dbReference type="NCBI Taxonomy" id="1549"/>
    <lineage>
        <taxon>Bacteria</taxon>
        <taxon>Bacillati</taxon>
        <taxon>Bacillota</taxon>
        <taxon>Clostridia</taxon>
        <taxon>Eubacteriales</taxon>
        <taxon>Oscillospiraceae</taxon>
        <taxon>Faecalispora</taxon>
    </lineage>
</organism>
<comment type="function">
    <text evidence="1">Needed for flagellar regrowth and assembly.</text>
</comment>
<keyword evidence="5" id="KW-0653">Protein transport</keyword>
<dbReference type="AlphaFoldDB" id="A0A928Q4C3"/>
<dbReference type="GO" id="GO:0044781">
    <property type="term" value="P:bacterial-type flagellum organization"/>
    <property type="evidence" value="ECO:0007669"/>
    <property type="project" value="UniProtKB-KW"/>
</dbReference>
<keyword evidence="6" id="KW-1006">Bacterial flagellum protein export</keyword>
<dbReference type="InterPro" id="IPR018035">
    <property type="entry name" value="Flagellar_FliH/T3SS_HrpE"/>
</dbReference>
<dbReference type="RefSeq" id="WP_020073268.1">
    <property type="nucleotide sequence ID" value="NZ_JBKWRC010000001.1"/>
</dbReference>
<keyword evidence="10" id="KW-0282">Flagellum</keyword>
<feature type="coiled-coil region" evidence="7">
    <location>
        <begin position="120"/>
        <end position="158"/>
    </location>
</feature>
<dbReference type="InterPro" id="IPR051472">
    <property type="entry name" value="T3SS_Stator/FliH"/>
</dbReference>
<evidence type="ECO:0000256" key="8">
    <source>
        <dbReference type="SAM" id="MobiDB-lite"/>
    </source>
</evidence>
<evidence type="ECO:0000256" key="2">
    <source>
        <dbReference type="ARBA" id="ARBA00006602"/>
    </source>
</evidence>